<dbReference type="GO" id="GO:0016705">
    <property type="term" value="F:oxidoreductase activity, acting on paired donors, with incorporation or reduction of molecular oxygen"/>
    <property type="evidence" value="ECO:0007669"/>
    <property type="project" value="InterPro"/>
</dbReference>
<comment type="similarity">
    <text evidence="2">Belongs to the cytochrome P450 family.</text>
</comment>
<dbReference type="GO" id="GO:0016125">
    <property type="term" value="P:sterol metabolic process"/>
    <property type="evidence" value="ECO:0007669"/>
    <property type="project" value="TreeGrafter"/>
</dbReference>
<keyword evidence="9" id="KW-1185">Reference proteome</keyword>
<keyword evidence="4" id="KW-0560">Oxidoreductase</keyword>
<dbReference type="PANTHER" id="PTHR24286">
    <property type="entry name" value="CYTOCHROME P450 26"/>
    <property type="match status" value="1"/>
</dbReference>
<dbReference type="Proteomes" id="UP000631114">
    <property type="component" value="Unassembled WGS sequence"/>
</dbReference>
<dbReference type="AlphaFoldDB" id="A0A835LHH8"/>
<evidence type="ECO:0000313" key="8">
    <source>
        <dbReference type="EMBL" id="KAF9595748.1"/>
    </source>
</evidence>
<dbReference type="GO" id="GO:0004497">
    <property type="term" value="F:monooxygenase activity"/>
    <property type="evidence" value="ECO:0007669"/>
    <property type="project" value="InterPro"/>
</dbReference>
<organism evidence="8 9">
    <name type="scientific">Coptis chinensis</name>
    <dbReference type="NCBI Taxonomy" id="261450"/>
    <lineage>
        <taxon>Eukaryota</taxon>
        <taxon>Viridiplantae</taxon>
        <taxon>Streptophyta</taxon>
        <taxon>Embryophyta</taxon>
        <taxon>Tracheophyta</taxon>
        <taxon>Spermatophyta</taxon>
        <taxon>Magnoliopsida</taxon>
        <taxon>Ranunculales</taxon>
        <taxon>Ranunculaceae</taxon>
        <taxon>Coptidoideae</taxon>
        <taxon>Coptis</taxon>
    </lineage>
</organism>
<evidence type="ECO:0000313" key="9">
    <source>
        <dbReference type="Proteomes" id="UP000631114"/>
    </source>
</evidence>
<dbReference type="SUPFAM" id="SSF48264">
    <property type="entry name" value="Cytochrome P450"/>
    <property type="match status" value="2"/>
</dbReference>
<keyword evidence="7" id="KW-1133">Transmembrane helix</keyword>
<evidence type="ECO:0000256" key="7">
    <source>
        <dbReference type="SAM" id="Phobius"/>
    </source>
</evidence>
<dbReference type="GO" id="GO:0005506">
    <property type="term" value="F:iron ion binding"/>
    <property type="evidence" value="ECO:0007669"/>
    <property type="project" value="InterPro"/>
</dbReference>
<accession>A0A835LHH8</accession>
<dbReference type="PROSITE" id="PS00086">
    <property type="entry name" value="CYTOCHROME_P450"/>
    <property type="match status" value="2"/>
</dbReference>
<keyword evidence="7" id="KW-0812">Transmembrane</keyword>
<dbReference type="Pfam" id="PF00067">
    <property type="entry name" value="p450"/>
    <property type="match status" value="2"/>
</dbReference>
<evidence type="ECO:0000256" key="4">
    <source>
        <dbReference type="ARBA" id="ARBA00023002"/>
    </source>
</evidence>
<gene>
    <name evidence="8" type="ORF">IFM89_003490</name>
</gene>
<comment type="cofactor">
    <cofactor evidence="1 6">
        <name>heme</name>
        <dbReference type="ChEBI" id="CHEBI:30413"/>
    </cofactor>
</comment>
<evidence type="ECO:0000256" key="2">
    <source>
        <dbReference type="ARBA" id="ARBA00010617"/>
    </source>
</evidence>
<dbReference type="InterPro" id="IPR002401">
    <property type="entry name" value="Cyt_P450_E_grp-I"/>
</dbReference>
<dbReference type="OrthoDB" id="3945418at2759"/>
<evidence type="ECO:0000256" key="1">
    <source>
        <dbReference type="ARBA" id="ARBA00001971"/>
    </source>
</evidence>
<evidence type="ECO:0000256" key="5">
    <source>
        <dbReference type="ARBA" id="ARBA00023004"/>
    </source>
</evidence>
<keyword evidence="7" id="KW-0472">Membrane</keyword>
<keyword evidence="6" id="KW-0349">Heme</keyword>
<feature type="binding site" description="axial binding residue" evidence="6">
    <location>
        <position position="434"/>
    </location>
    <ligand>
        <name>heme</name>
        <dbReference type="ChEBI" id="CHEBI:30413"/>
    </ligand>
    <ligandPart>
        <name>Fe</name>
        <dbReference type="ChEBI" id="CHEBI:18248"/>
    </ligandPart>
</feature>
<evidence type="ECO:0000256" key="6">
    <source>
        <dbReference type="PIRSR" id="PIRSR602401-1"/>
    </source>
</evidence>
<dbReference type="PANTHER" id="PTHR24286:SF256">
    <property type="entry name" value="CYTOCHROME P450 FAMILY PROTEIN"/>
    <property type="match status" value="1"/>
</dbReference>
<evidence type="ECO:0008006" key="10">
    <source>
        <dbReference type="Google" id="ProtNLM"/>
    </source>
</evidence>
<evidence type="ECO:0000256" key="3">
    <source>
        <dbReference type="ARBA" id="ARBA00022723"/>
    </source>
</evidence>
<dbReference type="Gene3D" id="1.10.630.10">
    <property type="entry name" value="Cytochrome P450"/>
    <property type="match status" value="2"/>
</dbReference>
<sequence>MLEALVSSLDKSCLVLVAVTILSFMVLLYLLKKDFKAKNLPNGSLGLPFVGETINFLRAQNQDRGVEWIEERVSKYGPVFKTSLMGSPTVIITGQAGNKFVLGSDDEILAAKQPKTILAIAGKHQLFELTGARYKLIKAAMVSFLKPESLQYYVRHIDDLVVTNLLRETKDRDIVKAVDSMKMITFDVACTILFGIHDEMTKSAMLSDFTIAFKAVWSIPVNFPGTNFRKGIEARGRIIDRLSPIIKKKREDLIKGIISPKSDVLSCLLALREENQEPITEQEIMDNFIMLMIASHDTSAILLCLMIWKMARDTKIYDKIREEQMGILSERQGGNEKLTWSEVQKMKYTWRFAQELMRITPPVFGSFRKAVKDTSFGGYDIPQGWQIFWVACGTHLNKEIFNNPTTFDPSRFESPSTPIPPYAYIPFGAGPRMCIGNEFARVETLTVIHHLVTKFEWSQAGNKFILGSDPDVVATKYPKSISEICGEYQLFRLPKTRYMLIKAAMVSFLKPESLQHHVKDMDELVMTSLKRETEDKDIVMGEELMRNITFDVSCKVLFGIEKQPIKEALLSNFAITFKAFWSIPIKFPGTLWKRGLDARARIIDIMLPIFEKKKEDLRNGIISPKNDVISSLVALRDENEEPLKIMEVMDSLITLIIASHDTTTILASLMIWKLAKDRKIYDKVLEEQMGILSERQRGEEKLSWSEIQKMRYTWRVAQELMRVSALIGTFRKVVKDISFAGYNIPKGWQVLVAACTTHMDKTVFEDPTTFDPDRFESPPKPIPPYTYIPFGAGTHMCIGNEYARVEILTIIHHLVTKFEWSLVYPDEKITRRPIPYPSKGLPIKLKPIVPSPNM</sequence>
<dbReference type="CDD" id="cd11043">
    <property type="entry name" value="CYP90-like"/>
    <property type="match status" value="2"/>
</dbReference>
<dbReference type="InterPro" id="IPR001128">
    <property type="entry name" value="Cyt_P450"/>
</dbReference>
<comment type="caution">
    <text evidence="8">The sequence shown here is derived from an EMBL/GenBank/DDBJ whole genome shotgun (WGS) entry which is preliminary data.</text>
</comment>
<feature type="transmembrane region" description="Helical" evidence="7">
    <location>
        <begin position="12"/>
        <end position="31"/>
    </location>
</feature>
<protein>
    <recommendedName>
        <fullName evidence="10">Cytochrome P450</fullName>
    </recommendedName>
</protein>
<dbReference type="FunFam" id="1.10.630.10:FF:000022">
    <property type="entry name" value="Taxadiene 5-alpha hydroxylase"/>
    <property type="match status" value="1"/>
</dbReference>
<dbReference type="GO" id="GO:0020037">
    <property type="term" value="F:heme binding"/>
    <property type="evidence" value="ECO:0007669"/>
    <property type="project" value="InterPro"/>
</dbReference>
<name>A0A835LHH8_9MAGN</name>
<dbReference type="GO" id="GO:0044550">
    <property type="term" value="P:secondary metabolite biosynthetic process"/>
    <property type="evidence" value="ECO:0007669"/>
    <property type="project" value="UniProtKB-ARBA"/>
</dbReference>
<dbReference type="InterPro" id="IPR017972">
    <property type="entry name" value="Cyt_P450_CS"/>
</dbReference>
<keyword evidence="3 6" id="KW-0479">Metal-binding</keyword>
<proteinExistence type="inferred from homology"/>
<dbReference type="PRINTS" id="PR00385">
    <property type="entry name" value="P450"/>
</dbReference>
<keyword evidence="5 6" id="KW-0408">Iron</keyword>
<dbReference type="PRINTS" id="PR00463">
    <property type="entry name" value="EP450I"/>
</dbReference>
<dbReference type="EMBL" id="JADFTS010000007">
    <property type="protein sequence ID" value="KAF9595748.1"/>
    <property type="molecule type" value="Genomic_DNA"/>
</dbReference>
<reference evidence="8 9" key="1">
    <citation type="submission" date="2020-10" db="EMBL/GenBank/DDBJ databases">
        <title>The Coptis chinensis genome and diversification of protoberbering-type alkaloids.</title>
        <authorList>
            <person name="Wang B."/>
            <person name="Shu S."/>
            <person name="Song C."/>
            <person name="Liu Y."/>
        </authorList>
    </citation>
    <scope>NUCLEOTIDE SEQUENCE [LARGE SCALE GENOMIC DNA]</scope>
    <source>
        <strain evidence="8">HL-2020</strain>
        <tissue evidence="8">Leaf</tissue>
    </source>
</reference>
<dbReference type="InterPro" id="IPR036396">
    <property type="entry name" value="Cyt_P450_sf"/>
</dbReference>